<organism evidence="9">
    <name type="scientific">Entamoeba dispar (strain ATCC PRA-260 / SAW760)</name>
    <dbReference type="NCBI Taxonomy" id="370354"/>
    <lineage>
        <taxon>Eukaryota</taxon>
        <taxon>Amoebozoa</taxon>
        <taxon>Evosea</taxon>
        <taxon>Archamoebae</taxon>
        <taxon>Mastigamoebida</taxon>
        <taxon>Entamoebidae</taxon>
        <taxon>Entamoeba</taxon>
    </lineage>
</organism>
<dbReference type="KEGG" id="edi:EDI_284180"/>
<dbReference type="InterPro" id="IPR017441">
    <property type="entry name" value="Protein_kinase_ATP_BS"/>
</dbReference>
<dbReference type="InterPro" id="IPR000719">
    <property type="entry name" value="Prot_kinase_dom"/>
</dbReference>
<dbReference type="SMART" id="SM00220">
    <property type="entry name" value="S_TKc"/>
    <property type="match status" value="1"/>
</dbReference>
<dbReference type="GO" id="GO:0005524">
    <property type="term" value="F:ATP binding"/>
    <property type="evidence" value="ECO:0007669"/>
    <property type="project" value="UniProtKB-UniRule"/>
</dbReference>
<dbReference type="OrthoDB" id="25879at2759"/>
<accession>B0E5F7</accession>
<dbReference type="SMART" id="SM00181">
    <property type="entry name" value="EGF"/>
    <property type="match status" value="7"/>
</dbReference>
<keyword evidence="2 3" id="KW-0067">ATP-binding</keyword>
<evidence type="ECO:0000313" key="9">
    <source>
        <dbReference type="Proteomes" id="UP000008076"/>
    </source>
</evidence>
<keyword evidence="5" id="KW-1133">Transmembrane helix</keyword>
<feature type="compositionally biased region" description="Low complexity" evidence="4">
    <location>
        <begin position="1142"/>
        <end position="1151"/>
    </location>
</feature>
<sequence length="1151" mass="129183">MFLLFTILISSNAIECSDGQYLDTSGECKNCDSSKHCKTCFAADKCISCEDNYYLDSSYQCVERKNINNCDVWDNLFCTMCKPGYYLQKQDCKPCTDNCKYCNSQECFQCEAGYTLVNNGGNCVDCSKEENNAVCGRCSINQYFDTEKLSCLPCKTNCQRCSNSQNCFMCSNGFALKDPTDPLSECSSIEHCVSGHVFGDHCELCASEFYLDNGKCSPCPEQCLRCINSTNCVECASPMKLLEGKCVPSIDNCARSNGIQGCLECNEGFYLSEGSQCVGCPKNCSSCLNENYCFRCAPNYYFNGEEGQCTLKKSNCKVTDQYGCLECYYDQTNTELCYSLKEDIDQSRCDDTTSPQTFGYFLPVTKNDQTNILEYEKECELCDVKCKICEYNSTWCSACNPGYALNISIEATSLYKELTGNTQNIYNCVEKPPECIRTEMGYCVECASGYFLSDVTCTKCDVSCGSCTSSTYCQTCNSKIDNSSNSVYWRPKSLTDAVDEAKGKCFVVNETKSQYNLDQCSSLITTSGCSICNTGYYTHDGYCLKCPGRCTECKEQIDDITGDGIICTGCKNETQYLSTEDNVTCLECSNIEHCRVCKGTGCEYCEDGYSPSRDRLECTKVNLALILPLCIGACLILIAIILIIIFFLWRRRRAAEKQRETEIRPFRVSSDVELALLSADNENFPLKTEKWELDFGLPSTKAIVDTEYEQKLKIMNTSNKSYYFEILTNPSHRYSLEVNPVRQTLKAGFGIEVTFKIKMLCTAIVNEDIGIVAMDVDDNNKETAKLKIIIESDLSTKLDHTELKPVMPPIGEGAFGLVFRGTYRGQDVAIKKMKARNLTEEQTKEFNHEVGMLSQLRHQTIVSLIGAVYTEGEIAIVTEFAEFGSLSKMWGKREVSYDLKIKIMDDLAVALQFLHQNQIIHRDIKGENVLVYSLNPHSSVCGKLTDFGTCRNVSERSLANKELSTGIGTPTYMSPESLQGTSNYSYPVDIYAYGIVLYETFNEKQAYENDERFNQPWMIPQFVIEGHRLERPDNMPDNYWNLITKCWDQEADKRPTATEILQEIASWNIDINYVTGELSKKEDLNVPQIIVEPKSEVQNEVSKHSDENNNNNSKDSASSSSSSVSEKSSNGKKEEVNKSESRSSASSDDDD</sequence>
<dbReference type="InterPro" id="IPR000742">
    <property type="entry name" value="EGF"/>
</dbReference>
<dbReference type="PANTHER" id="PTHR45756:SF1">
    <property type="entry name" value="PROTEIN KINASE DOMAIN CONTAINING PROTEIN"/>
    <property type="match status" value="1"/>
</dbReference>
<feature type="domain" description="Protein kinase" evidence="7">
    <location>
        <begin position="804"/>
        <end position="1068"/>
    </location>
</feature>
<dbReference type="SUPFAM" id="SSF57184">
    <property type="entry name" value="Growth factor receptor domain"/>
    <property type="match status" value="3"/>
</dbReference>
<dbReference type="EC" id="2.7.11.25" evidence="8"/>
<dbReference type="EMBL" id="DS547786">
    <property type="protein sequence ID" value="EDR30249.1"/>
    <property type="molecule type" value="Genomic_DNA"/>
</dbReference>
<dbReference type="SUPFAM" id="SSF56112">
    <property type="entry name" value="Protein kinase-like (PK-like)"/>
    <property type="match status" value="1"/>
</dbReference>
<feature type="compositionally biased region" description="Basic and acidic residues" evidence="4">
    <location>
        <begin position="1129"/>
        <end position="1141"/>
    </location>
</feature>
<feature type="compositionally biased region" description="Low complexity" evidence="4">
    <location>
        <begin position="1108"/>
        <end position="1128"/>
    </location>
</feature>
<dbReference type="Gene3D" id="3.30.200.20">
    <property type="entry name" value="Phosphorylase Kinase, domain 1"/>
    <property type="match status" value="1"/>
</dbReference>
<dbReference type="Proteomes" id="UP000008076">
    <property type="component" value="Unassembled WGS sequence"/>
</dbReference>
<keyword evidence="9" id="KW-1185">Reference proteome</keyword>
<keyword evidence="8" id="KW-0378">Hydrolase</keyword>
<evidence type="ECO:0000259" key="7">
    <source>
        <dbReference type="PROSITE" id="PS50011"/>
    </source>
</evidence>
<proteinExistence type="predicted"/>
<evidence type="ECO:0000256" key="2">
    <source>
        <dbReference type="ARBA" id="ARBA00022840"/>
    </source>
</evidence>
<feature type="region of interest" description="Disordered" evidence="4">
    <location>
        <begin position="1095"/>
        <end position="1151"/>
    </location>
</feature>
<dbReference type="Gene3D" id="1.10.510.10">
    <property type="entry name" value="Transferase(Phosphotransferase) domain 1"/>
    <property type="match status" value="1"/>
</dbReference>
<evidence type="ECO:0000313" key="8">
    <source>
        <dbReference type="EMBL" id="EDR30249.1"/>
    </source>
</evidence>
<dbReference type="OMA" id="DNYYLDS"/>
<dbReference type="EC" id="3.4.21.75" evidence="8"/>
<evidence type="ECO:0000256" key="6">
    <source>
        <dbReference type="SAM" id="SignalP"/>
    </source>
</evidence>
<dbReference type="InterPro" id="IPR009030">
    <property type="entry name" value="Growth_fac_rcpt_cys_sf"/>
</dbReference>
<dbReference type="Pfam" id="PF00069">
    <property type="entry name" value="Pkinase"/>
    <property type="match status" value="1"/>
</dbReference>
<keyword evidence="6" id="KW-0732">Signal</keyword>
<dbReference type="GO" id="GO:0004709">
    <property type="term" value="F:MAP kinase kinase kinase activity"/>
    <property type="evidence" value="ECO:0007669"/>
    <property type="project" value="UniProtKB-EC"/>
</dbReference>
<dbReference type="InterPro" id="IPR006212">
    <property type="entry name" value="Furin_repeat"/>
</dbReference>
<name>B0E5F7_ENTDS</name>
<evidence type="ECO:0000256" key="5">
    <source>
        <dbReference type="SAM" id="Phobius"/>
    </source>
</evidence>
<keyword evidence="8" id="KW-0418">Kinase</keyword>
<evidence type="ECO:0000256" key="3">
    <source>
        <dbReference type="PROSITE-ProRule" id="PRU10141"/>
    </source>
</evidence>
<dbReference type="PANTHER" id="PTHR45756">
    <property type="entry name" value="PALMITOYLTRANSFERASE"/>
    <property type="match status" value="1"/>
</dbReference>
<feature type="binding site" evidence="3">
    <location>
        <position position="832"/>
    </location>
    <ligand>
        <name>ATP</name>
        <dbReference type="ChEBI" id="CHEBI:30616"/>
    </ligand>
</feature>
<feature type="chain" id="PRO_5002747473" evidence="6">
    <location>
        <begin position="20"/>
        <end position="1151"/>
    </location>
</feature>
<keyword evidence="8" id="KW-0808">Transferase</keyword>
<protein>
    <submittedName>
        <fullName evidence="8">Serine-threonine protein kinase, putative</fullName>
        <ecNumber evidence="8">2.7.11.25</ecNumber>
        <ecNumber evidence="8">3.4.21.75</ecNumber>
    </submittedName>
</protein>
<keyword evidence="5" id="KW-0472">Membrane</keyword>
<dbReference type="eggNOG" id="KOG0192">
    <property type="taxonomic scope" value="Eukaryota"/>
</dbReference>
<gene>
    <name evidence="8" type="ORF">EDI_284180</name>
</gene>
<dbReference type="InterPro" id="IPR008271">
    <property type="entry name" value="Ser/Thr_kinase_AS"/>
</dbReference>
<feature type="compositionally biased region" description="Basic and acidic residues" evidence="4">
    <location>
        <begin position="1095"/>
        <end position="1107"/>
    </location>
</feature>
<keyword evidence="5" id="KW-0812">Transmembrane</keyword>
<dbReference type="InterPro" id="IPR053215">
    <property type="entry name" value="TKL_Ser/Thr_kinase"/>
</dbReference>
<feature type="transmembrane region" description="Helical" evidence="5">
    <location>
        <begin position="623"/>
        <end position="649"/>
    </location>
</feature>
<feature type="signal peptide" evidence="6">
    <location>
        <begin position="1"/>
        <end position="19"/>
    </location>
</feature>
<dbReference type="PROSITE" id="PS00107">
    <property type="entry name" value="PROTEIN_KINASE_ATP"/>
    <property type="match status" value="1"/>
</dbReference>
<dbReference type="PROSITE" id="PS50011">
    <property type="entry name" value="PROTEIN_KINASE_DOM"/>
    <property type="match status" value="1"/>
</dbReference>
<evidence type="ECO:0000256" key="1">
    <source>
        <dbReference type="ARBA" id="ARBA00022741"/>
    </source>
</evidence>
<dbReference type="GeneID" id="5878504"/>
<dbReference type="InterPro" id="IPR011009">
    <property type="entry name" value="Kinase-like_dom_sf"/>
</dbReference>
<dbReference type="AlphaFoldDB" id="B0E5F7"/>
<dbReference type="Gene3D" id="2.10.220.10">
    <property type="entry name" value="Hormone Receptor, Insulin-like Growth Factor Receptor 1, Chain A, domain 2"/>
    <property type="match status" value="2"/>
</dbReference>
<reference evidence="9" key="1">
    <citation type="submission" date="2007-12" db="EMBL/GenBank/DDBJ databases">
        <title>Annotation of Entamoeba dispar SAW760.</title>
        <authorList>
            <person name="Lorenzi H."/>
            <person name="Inman J."/>
            <person name="Schobel S."/>
            <person name="Amedeo P."/>
            <person name="Caler E."/>
        </authorList>
    </citation>
    <scope>NUCLEOTIDE SEQUENCE [LARGE SCALE GENOMIC DNA]</scope>
    <source>
        <strain evidence="9">ATCC PRA-260 / SAW760</strain>
    </source>
</reference>
<dbReference type="CDD" id="cd13999">
    <property type="entry name" value="STKc_MAP3K-like"/>
    <property type="match status" value="1"/>
</dbReference>
<dbReference type="VEuPathDB" id="AmoebaDB:EDI_284180"/>
<dbReference type="GO" id="GO:0004252">
    <property type="term" value="F:serine-type endopeptidase activity"/>
    <property type="evidence" value="ECO:0007669"/>
    <property type="project" value="UniProtKB-EC"/>
</dbReference>
<dbReference type="PROSITE" id="PS00108">
    <property type="entry name" value="PROTEIN_KINASE_ST"/>
    <property type="match status" value="1"/>
</dbReference>
<keyword evidence="1 3" id="KW-0547">Nucleotide-binding</keyword>
<dbReference type="RefSeq" id="XP_001733636.1">
    <property type="nucleotide sequence ID" value="XM_001733584.1"/>
</dbReference>
<dbReference type="SMART" id="SM00261">
    <property type="entry name" value="FU"/>
    <property type="match status" value="7"/>
</dbReference>
<evidence type="ECO:0000256" key="4">
    <source>
        <dbReference type="SAM" id="MobiDB-lite"/>
    </source>
</evidence>